<evidence type="ECO:0000313" key="7">
    <source>
        <dbReference type="EMBL" id="GAJ03333.1"/>
    </source>
</evidence>
<keyword evidence="3" id="KW-1133">Transmembrane helix</keyword>
<dbReference type="PROSITE" id="PS50268">
    <property type="entry name" value="CADHERIN_2"/>
    <property type="match status" value="2"/>
</dbReference>
<organism evidence="7">
    <name type="scientific">marine sediment metagenome</name>
    <dbReference type="NCBI Taxonomy" id="412755"/>
    <lineage>
        <taxon>unclassified sequences</taxon>
        <taxon>metagenomes</taxon>
        <taxon>ecological metagenomes</taxon>
    </lineage>
</organism>
<proteinExistence type="predicted"/>
<dbReference type="InterPro" id="IPR050174">
    <property type="entry name" value="Protocadherin/Cadherin-CA"/>
</dbReference>
<evidence type="ECO:0000256" key="3">
    <source>
        <dbReference type="ARBA" id="ARBA00022989"/>
    </source>
</evidence>
<dbReference type="Pfam" id="PF00028">
    <property type="entry name" value="Cadherin"/>
    <property type="match status" value="1"/>
</dbReference>
<sequence length="235" mass="25396">STTDPNLGDNHTYSLASGTGDTDNGSFAVTSGGSLQTAAAFDYETKSSYSIRVRTTDDGEGNMWYEETFTITVNDVNEQPTDIFLTNSTVSENSAPGTAVGNLSATDPDPGDSHTFSLVAGTGDGDNASFSIVGNELRTAEIFDFETKNSYSIRVETNDGNGGTYSKSFTITVNDVNEQPQFLLRQTPNWMCQSFYYMQGSVFPKGNNSLPDSEHGSDTYHNFRPAASRCHPAFL</sequence>
<comment type="caution">
    <text evidence="7">The sequence shown here is derived from an EMBL/GenBank/DDBJ whole genome shotgun (WGS) entry which is preliminary data.</text>
</comment>
<reference evidence="7" key="1">
    <citation type="journal article" date="2014" name="Front. Microbiol.">
        <title>High frequency of phylogenetically diverse reductive dehalogenase-homologous genes in deep subseafloor sedimentary metagenomes.</title>
        <authorList>
            <person name="Kawai M."/>
            <person name="Futagami T."/>
            <person name="Toyoda A."/>
            <person name="Takaki Y."/>
            <person name="Nishi S."/>
            <person name="Hori S."/>
            <person name="Arai W."/>
            <person name="Tsubouchi T."/>
            <person name="Morono Y."/>
            <person name="Uchiyama I."/>
            <person name="Ito T."/>
            <person name="Fujiyama A."/>
            <person name="Inagaki F."/>
            <person name="Takami H."/>
        </authorList>
    </citation>
    <scope>NUCLEOTIDE SEQUENCE</scope>
    <source>
        <strain evidence="7">Expedition CK06-06</strain>
    </source>
</reference>
<evidence type="ECO:0000256" key="2">
    <source>
        <dbReference type="ARBA" id="ARBA00022692"/>
    </source>
</evidence>
<evidence type="ECO:0000256" key="1">
    <source>
        <dbReference type="ARBA" id="ARBA00004167"/>
    </source>
</evidence>
<feature type="domain" description="Cadherin" evidence="6">
    <location>
        <begin position="1"/>
        <end position="84"/>
    </location>
</feature>
<dbReference type="GO" id="GO:0005886">
    <property type="term" value="C:plasma membrane"/>
    <property type="evidence" value="ECO:0007669"/>
    <property type="project" value="TreeGrafter"/>
</dbReference>
<evidence type="ECO:0000256" key="5">
    <source>
        <dbReference type="SAM" id="MobiDB-lite"/>
    </source>
</evidence>
<feature type="region of interest" description="Disordered" evidence="5">
    <location>
        <begin position="1"/>
        <end position="22"/>
    </location>
</feature>
<evidence type="ECO:0000259" key="6">
    <source>
        <dbReference type="PROSITE" id="PS50268"/>
    </source>
</evidence>
<feature type="non-terminal residue" evidence="7">
    <location>
        <position position="1"/>
    </location>
</feature>
<dbReference type="PRINTS" id="PR00205">
    <property type="entry name" value="CADHERIN"/>
</dbReference>
<keyword evidence="3" id="KW-0472">Membrane</keyword>
<dbReference type="AlphaFoldDB" id="X1TDD1"/>
<protein>
    <recommendedName>
        <fullName evidence="6">Cadherin domain-containing protein</fullName>
    </recommendedName>
</protein>
<dbReference type="PANTHER" id="PTHR24028">
    <property type="entry name" value="CADHERIN-87A"/>
    <property type="match status" value="1"/>
</dbReference>
<feature type="domain" description="Cadherin" evidence="6">
    <location>
        <begin position="89"/>
        <end position="182"/>
    </location>
</feature>
<dbReference type="InterPro" id="IPR002126">
    <property type="entry name" value="Cadherin-like_dom"/>
</dbReference>
<dbReference type="GO" id="GO:0007156">
    <property type="term" value="P:homophilic cell adhesion via plasma membrane adhesion molecules"/>
    <property type="evidence" value="ECO:0007669"/>
    <property type="project" value="InterPro"/>
</dbReference>
<dbReference type="GO" id="GO:0005509">
    <property type="term" value="F:calcium ion binding"/>
    <property type="evidence" value="ECO:0007669"/>
    <property type="project" value="InterPro"/>
</dbReference>
<keyword evidence="2" id="KW-0812">Transmembrane</keyword>
<dbReference type="InterPro" id="IPR015919">
    <property type="entry name" value="Cadherin-like_sf"/>
</dbReference>
<keyword evidence="4" id="KW-0325">Glycoprotein</keyword>
<evidence type="ECO:0000256" key="4">
    <source>
        <dbReference type="ARBA" id="ARBA00023180"/>
    </source>
</evidence>
<dbReference type="Gene3D" id="2.60.40.60">
    <property type="entry name" value="Cadherins"/>
    <property type="match status" value="2"/>
</dbReference>
<dbReference type="CDD" id="cd11304">
    <property type="entry name" value="Cadherin_repeat"/>
    <property type="match status" value="2"/>
</dbReference>
<comment type="subcellular location">
    <subcellularLocation>
        <location evidence="1">Membrane</location>
        <topology evidence="1">Single-pass membrane protein</topology>
    </subcellularLocation>
</comment>
<dbReference type="SUPFAM" id="SSF49313">
    <property type="entry name" value="Cadherin-like"/>
    <property type="match status" value="2"/>
</dbReference>
<dbReference type="PANTHER" id="PTHR24028:SF328">
    <property type="entry name" value="CADHERIN-3"/>
    <property type="match status" value="1"/>
</dbReference>
<name>X1TDD1_9ZZZZ</name>
<dbReference type="EMBL" id="BARW01032772">
    <property type="protein sequence ID" value="GAJ03333.1"/>
    <property type="molecule type" value="Genomic_DNA"/>
</dbReference>
<dbReference type="SMART" id="SM00112">
    <property type="entry name" value="CA"/>
    <property type="match status" value="2"/>
</dbReference>
<gene>
    <name evidence="7" type="ORF">S12H4_51785</name>
</gene>
<accession>X1TDD1</accession>